<dbReference type="EMBL" id="BANC01000087">
    <property type="protein sequence ID" value="GAN81280.1"/>
    <property type="molecule type" value="Genomic_DNA"/>
</dbReference>
<gene>
    <name evidence="3" type="ORF">Aam_089_073</name>
</gene>
<evidence type="ECO:0000313" key="3">
    <source>
        <dbReference type="EMBL" id="GAN81280.1"/>
    </source>
</evidence>
<evidence type="ECO:0000256" key="2">
    <source>
        <dbReference type="SAM" id="SignalP"/>
    </source>
</evidence>
<accession>A0A0D6PHN6</accession>
<feature type="signal peptide" evidence="2">
    <location>
        <begin position="1"/>
        <end position="17"/>
    </location>
</feature>
<feature type="chain" id="PRO_5010324857" description="Lipoprotein" evidence="2">
    <location>
        <begin position="18"/>
        <end position="136"/>
    </location>
</feature>
<dbReference type="STRING" id="1120923.SAMN02746095_01339"/>
<keyword evidence="2" id="KW-0732">Signal</keyword>
<evidence type="ECO:0000256" key="1">
    <source>
        <dbReference type="SAM" id="MobiDB-lite"/>
    </source>
</evidence>
<dbReference type="RefSeq" id="WP_048879657.1">
    <property type="nucleotide sequence ID" value="NZ_BANC01000087.1"/>
</dbReference>
<protein>
    <recommendedName>
        <fullName evidence="5">Lipoprotein</fullName>
    </recommendedName>
</protein>
<dbReference type="Proteomes" id="UP000032668">
    <property type="component" value="Unassembled WGS sequence"/>
</dbReference>
<name>A0A0D6PHN6_9PROT</name>
<dbReference type="OrthoDB" id="7283399at2"/>
<reference evidence="3 4" key="1">
    <citation type="submission" date="2012-11" db="EMBL/GenBank/DDBJ databases">
        <title>Whole genome sequence of Acidocella aminolytica 101 = DSM 11237.</title>
        <authorList>
            <person name="Azuma Y."/>
            <person name="Higashiura N."/>
            <person name="Hirakawa H."/>
            <person name="Matsushita K."/>
        </authorList>
    </citation>
    <scope>NUCLEOTIDE SEQUENCE [LARGE SCALE GENOMIC DNA]</scope>
    <source>
        <strain evidence="4">101 / DSM 11237</strain>
    </source>
</reference>
<proteinExistence type="predicted"/>
<keyword evidence="4" id="KW-1185">Reference proteome</keyword>
<feature type="region of interest" description="Disordered" evidence="1">
    <location>
        <begin position="85"/>
        <end position="136"/>
    </location>
</feature>
<sequence length="136" mass="13793">MRIPLALLAALSLTSCAGGGTFLEHSVWPGGNPNAPVANSETAQRALGDSPAITPLQVQAGDVWPGPVKPFPTLSQVEQNASLPLGQGYIPSLPSPYPPGPKGHINGAENVTVGGALYPTQDGQTVPIPATPGDAR</sequence>
<evidence type="ECO:0008006" key="5">
    <source>
        <dbReference type="Google" id="ProtNLM"/>
    </source>
</evidence>
<evidence type="ECO:0000313" key="4">
    <source>
        <dbReference type="Proteomes" id="UP000032668"/>
    </source>
</evidence>
<comment type="caution">
    <text evidence="3">The sequence shown here is derived from an EMBL/GenBank/DDBJ whole genome shotgun (WGS) entry which is preliminary data.</text>
</comment>
<dbReference type="PROSITE" id="PS51257">
    <property type="entry name" value="PROKAR_LIPOPROTEIN"/>
    <property type="match status" value="1"/>
</dbReference>
<dbReference type="AlphaFoldDB" id="A0A0D6PHN6"/>
<organism evidence="3 4">
    <name type="scientific">Acidocella aminolytica 101 = DSM 11237</name>
    <dbReference type="NCBI Taxonomy" id="1120923"/>
    <lineage>
        <taxon>Bacteria</taxon>
        <taxon>Pseudomonadati</taxon>
        <taxon>Pseudomonadota</taxon>
        <taxon>Alphaproteobacteria</taxon>
        <taxon>Acetobacterales</taxon>
        <taxon>Acidocellaceae</taxon>
        <taxon>Acidocella</taxon>
    </lineage>
</organism>